<dbReference type="GO" id="GO:0018580">
    <property type="term" value="F:nitronate monooxygenase activity"/>
    <property type="evidence" value="ECO:0007669"/>
    <property type="project" value="InterPro"/>
</dbReference>
<dbReference type="InterPro" id="IPR004136">
    <property type="entry name" value="NMO"/>
</dbReference>
<dbReference type="Proteomes" id="UP000239706">
    <property type="component" value="Unassembled WGS sequence"/>
</dbReference>
<dbReference type="Gene3D" id="3.20.20.70">
    <property type="entry name" value="Aldolase class I"/>
    <property type="match status" value="1"/>
</dbReference>
<dbReference type="PANTHER" id="PTHR32332">
    <property type="entry name" value="2-NITROPROPANE DIOXYGENASE"/>
    <property type="match status" value="1"/>
</dbReference>
<dbReference type="Pfam" id="PF03060">
    <property type="entry name" value="NMO"/>
    <property type="match status" value="1"/>
</dbReference>
<organism evidence="6 7">
    <name type="scientific">Clostridium liquoris</name>
    <dbReference type="NCBI Taxonomy" id="1289519"/>
    <lineage>
        <taxon>Bacteria</taxon>
        <taxon>Bacillati</taxon>
        <taxon>Bacillota</taxon>
        <taxon>Clostridia</taxon>
        <taxon>Eubacteriales</taxon>
        <taxon>Clostridiaceae</taxon>
        <taxon>Clostridium</taxon>
    </lineage>
</organism>
<evidence type="ECO:0000256" key="5">
    <source>
        <dbReference type="ARBA" id="ARBA00023002"/>
    </source>
</evidence>
<accession>A0A2T0B6S3</accession>
<dbReference type="OrthoDB" id="9778912at2"/>
<keyword evidence="6" id="KW-0503">Monooxygenase</keyword>
<evidence type="ECO:0000313" key="6">
    <source>
        <dbReference type="EMBL" id="PRR79565.1"/>
    </source>
</evidence>
<evidence type="ECO:0000256" key="4">
    <source>
        <dbReference type="ARBA" id="ARBA00022643"/>
    </source>
</evidence>
<dbReference type="EMBL" id="PVXO01000023">
    <property type="protein sequence ID" value="PRR79565.1"/>
    <property type="molecule type" value="Genomic_DNA"/>
</dbReference>
<dbReference type="RefSeq" id="WP_106062935.1">
    <property type="nucleotide sequence ID" value="NZ_PVXO01000023.1"/>
</dbReference>
<protein>
    <recommendedName>
        <fullName evidence="2">Probable nitronate monooxygenase</fullName>
    </recommendedName>
</protein>
<dbReference type="AlphaFoldDB" id="A0A2T0B6S3"/>
<dbReference type="PANTHER" id="PTHR32332:SF18">
    <property type="entry name" value="2-NITROPROPANE DIOXYGENASE"/>
    <property type="match status" value="1"/>
</dbReference>
<comment type="caution">
    <text evidence="6">The sequence shown here is derived from an EMBL/GenBank/DDBJ whole genome shotgun (WGS) entry which is preliminary data.</text>
</comment>
<keyword evidence="4" id="KW-0288">FMN</keyword>
<name>A0A2T0B6S3_9CLOT</name>
<dbReference type="CDD" id="cd04730">
    <property type="entry name" value="NPD_like"/>
    <property type="match status" value="1"/>
</dbReference>
<keyword evidence="5 6" id="KW-0560">Oxidoreductase</keyword>
<evidence type="ECO:0000313" key="7">
    <source>
        <dbReference type="Proteomes" id="UP000239706"/>
    </source>
</evidence>
<dbReference type="InterPro" id="IPR013785">
    <property type="entry name" value="Aldolase_TIM"/>
</dbReference>
<keyword evidence="3" id="KW-0285">Flavoprotein</keyword>
<gene>
    <name evidence="6" type="ORF">CLLI_07710</name>
</gene>
<evidence type="ECO:0000256" key="3">
    <source>
        <dbReference type="ARBA" id="ARBA00022630"/>
    </source>
</evidence>
<comment type="function">
    <text evidence="1">Nitronate monooxygenase that uses molecular oxygen to catalyze the oxidative denitrification of alkyl nitronates. Acts on propionate 3-nitronate (P3N), the presumed physiological substrate. Probably functions in the detoxification of P3N, a metabolic poison produced by plants and fungi as a defense mechanism.</text>
</comment>
<dbReference type="SUPFAM" id="SSF51412">
    <property type="entry name" value="Inosine monophosphate dehydrogenase (IMPDH)"/>
    <property type="match status" value="1"/>
</dbReference>
<sequence>MKISPLQIGNLEIKVPIIQGGMGIGVSLSRLAAAVAEEGGMGIISGAQIGFREPDFLTNSKEANIRALKKEIKKARELSPNGVIGLNLMVAMNNYREMVDAAVESGIDAIISGAGLPTSLPKLVKGSNTKIAPIVSSGKAARLMCKLWDERYSYVPDFIVVEGPKAGGHLGFHLEDILEGKESSLEDILKDVIEIAKQYEKKYQVKIPVIAAGGIYTGKDIGKFLKLGASGVQMGTRFIGTEECDADIKYKESFVKCSKEDIQIIKSPVGLPGRAIKNQFIEKVTNEKEKVDKCFGCLRKCDPNNTIYCISRALINAVEGNVDEGVLFTGSNGYRIDKIVTVKELMQELIREVADYE</sequence>
<proteinExistence type="predicted"/>
<evidence type="ECO:0000256" key="1">
    <source>
        <dbReference type="ARBA" id="ARBA00003535"/>
    </source>
</evidence>
<keyword evidence="7" id="KW-1185">Reference proteome</keyword>
<evidence type="ECO:0000256" key="2">
    <source>
        <dbReference type="ARBA" id="ARBA00013457"/>
    </source>
</evidence>
<reference evidence="6 7" key="1">
    <citation type="submission" date="2018-03" db="EMBL/GenBank/DDBJ databases">
        <title>Genome sequence of Clostridium liquoris DSM 100320.</title>
        <authorList>
            <person name="Poehlein A."/>
            <person name="Daniel R."/>
        </authorList>
    </citation>
    <scope>NUCLEOTIDE SEQUENCE [LARGE SCALE GENOMIC DNA]</scope>
    <source>
        <strain evidence="6 7">DSM 100320</strain>
    </source>
</reference>